<dbReference type="KEGG" id="sgp:SpiGrapes_0235"/>
<dbReference type="Gene3D" id="1.10.3720.10">
    <property type="entry name" value="MetI-like"/>
    <property type="match status" value="1"/>
</dbReference>
<dbReference type="GO" id="GO:0055085">
    <property type="term" value="P:transmembrane transport"/>
    <property type="evidence" value="ECO:0007669"/>
    <property type="project" value="InterPro"/>
</dbReference>
<dbReference type="Proteomes" id="UP000005632">
    <property type="component" value="Chromosome"/>
</dbReference>
<dbReference type="InterPro" id="IPR000515">
    <property type="entry name" value="MetI-like"/>
</dbReference>
<evidence type="ECO:0000256" key="4">
    <source>
        <dbReference type="ARBA" id="ARBA00022692"/>
    </source>
</evidence>
<evidence type="ECO:0000256" key="5">
    <source>
        <dbReference type="ARBA" id="ARBA00022989"/>
    </source>
</evidence>
<protein>
    <submittedName>
        <fullName evidence="9">Permease component of ABC-type sugar transporter</fullName>
    </submittedName>
</protein>
<evidence type="ECO:0000313" key="9">
    <source>
        <dbReference type="EMBL" id="AEV28098.1"/>
    </source>
</evidence>
<keyword evidence="2 7" id="KW-0813">Transport</keyword>
<name>G8QUC8_SPHPG</name>
<dbReference type="InterPro" id="IPR051393">
    <property type="entry name" value="ABC_transporter_permease"/>
</dbReference>
<evidence type="ECO:0000256" key="2">
    <source>
        <dbReference type="ARBA" id="ARBA00022448"/>
    </source>
</evidence>
<evidence type="ECO:0000259" key="8">
    <source>
        <dbReference type="PROSITE" id="PS50928"/>
    </source>
</evidence>
<gene>
    <name evidence="9" type="ordered locus">SpiGrapes_0235</name>
</gene>
<evidence type="ECO:0000256" key="3">
    <source>
        <dbReference type="ARBA" id="ARBA00022475"/>
    </source>
</evidence>
<evidence type="ECO:0000256" key="7">
    <source>
        <dbReference type="RuleBase" id="RU363032"/>
    </source>
</evidence>
<keyword evidence="5 7" id="KW-1133">Transmembrane helix</keyword>
<dbReference type="HOGENOM" id="CLU_016047_0_2_12"/>
<keyword evidence="10" id="KW-1185">Reference proteome</keyword>
<organism evidence="9 10">
    <name type="scientific">Sphaerochaeta pleomorpha (strain ATCC BAA-1885 / DSM 22778 / Grapes)</name>
    <dbReference type="NCBI Taxonomy" id="158190"/>
    <lineage>
        <taxon>Bacteria</taxon>
        <taxon>Pseudomonadati</taxon>
        <taxon>Spirochaetota</taxon>
        <taxon>Spirochaetia</taxon>
        <taxon>Spirochaetales</taxon>
        <taxon>Sphaerochaetaceae</taxon>
        <taxon>Sphaerochaeta</taxon>
    </lineage>
</organism>
<sequence length="322" mass="36477">MRHKSINYAKYGYIFSIPFVLTFLIFSLYPLVYTTVIGFTDLRGLTQASVHILDNPFQNFQTLLKNPTFIKSLSNTLIIWTMNFIPQISLALLLTAWFTNRSIKVKGQGLFKVLIYMPNIITAATIAILFYSFFGYPKGPVNDFLMKLGINEIPKNFHLQKWTARGVVAFIQFWMWYGNTMIVLIAGVLGINPTLFEAAEIDGASATQIFFRITLPRLKTIVIYTLITSMIGGLQMFDIPKLFLLGGPDNATLTTSVFIYNQAFSGSYLYNRAAAASLLMFLIIVVLSSIIFFLLRDKDAAKMRKQKKAYARTLEAIERGIQ</sequence>
<evidence type="ECO:0000313" key="10">
    <source>
        <dbReference type="Proteomes" id="UP000005632"/>
    </source>
</evidence>
<dbReference type="SUPFAM" id="SSF160964">
    <property type="entry name" value="MalF N-terminal region-like"/>
    <property type="match status" value="1"/>
</dbReference>
<feature type="transmembrane region" description="Helical" evidence="7">
    <location>
        <begin position="110"/>
        <end position="134"/>
    </location>
</feature>
<feature type="transmembrane region" description="Helical" evidence="7">
    <location>
        <begin position="174"/>
        <end position="196"/>
    </location>
</feature>
<dbReference type="PANTHER" id="PTHR30193">
    <property type="entry name" value="ABC TRANSPORTER PERMEASE PROTEIN"/>
    <property type="match status" value="1"/>
</dbReference>
<accession>G8QUC8</accession>
<reference evidence="9 10" key="1">
    <citation type="submission" date="2011-11" db="EMBL/GenBank/DDBJ databases">
        <title>Complete sequence of Spirochaeta sp. grapes.</title>
        <authorList>
            <consortium name="US DOE Joint Genome Institute"/>
            <person name="Lucas S."/>
            <person name="Han J."/>
            <person name="Lapidus A."/>
            <person name="Cheng J.-F."/>
            <person name="Goodwin L."/>
            <person name="Pitluck S."/>
            <person name="Peters L."/>
            <person name="Ovchinnikova G."/>
            <person name="Munk A.C."/>
            <person name="Detter J.C."/>
            <person name="Han C."/>
            <person name="Tapia R."/>
            <person name="Land M."/>
            <person name="Hauser L."/>
            <person name="Kyrpides N."/>
            <person name="Ivanova N."/>
            <person name="Pagani I."/>
            <person name="Ritalahtilisa K."/>
            <person name="Loeffler F."/>
            <person name="Woyke T."/>
        </authorList>
    </citation>
    <scope>NUCLEOTIDE SEQUENCE [LARGE SCALE GENOMIC DNA]</scope>
    <source>
        <strain evidence="10">ATCC BAA-1885 / DSM 22778 / Grapes</strain>
    </source>
</reference>
<feature type="domain" description="ABC transmembrane type-1" evidence="8">
    <location>
        <begin position="73"/>
        <end position="291"/>
    </location>
</feature>
<dbReference type="Pfam" id="PF00528">
    <property type="entry name" value="BPD_transp_1"/>
    <property type="match status" value="1"/>
</dbReference>
<feature type="transmembrane region" description="Helical" evidence="7">
    <location>
        <begin position="217"/>
        <end position="237"/>
    </location>
</feature>
<dbReference type="SUPFAM" id="SSF161098">
    <property type="entry name" value="MetI-like"/>
    <property type="match status" value="1"/>
</dbReference>
<dbReference type="AlphaFoldDB" id="G8QUC8"/>
<keyword evidence="4 7" id="KW-0812">Transmembrane</keyword>
<feature type="transmembrane region" description="Helical" evidence="7">
    <location>
        <begin position="77"/>
        <end position="98"/>
    </location>
</feature>
<dbReference type="STRING" id="158190.SpiGrapes_0235"/>
<keyword evidence="6 7" id="KW-0472">Membrane</keyword>
<dbReference type="EMBL" id="CP003155">
    <property type="protein sequence ID" value="AEV28098.1"/>
    <property type="molecule type" value="Genomic_DNA"/>
</dbReference>
<dbReference type="RefSeq" id="WP_014268947.1">
    <property type="nucleotide sequence ID" value="NC_016633.1"/>
</dbReference>
<feature type="transmembrane region" description="Helical" evidence="7">
    <location>
        <begin position="273"/>
        <end position="295"/>
    </location>
</feature>
<dbReference type="PANTHER" id="PTHR30193:SF37">
    <property type="entry name" value="INNER MEMBRANE ABC TRANSPORTER PERMEASE PROTEIN YCJO"/>
    <property type="match status" value="1"/>
</dbReference>
<keyword evidence="3" id="KW-1003">Cell membrane</keyword>
<dbReference type="CDD" id="cd06261">
    <property type="entry name" value="TM_PBP2"/>
    <property type="match status" value="1"/>
</dbReference>
<dbReference type="eggNOG" id="COG1175">
    <property type="taxonomic scope" value="Bacteria"/>
</dbReference>
<evidence type="ECO:0000256" key="6">
    <source>
        <dbReference type="ARBA" id="ARBA00023136"/>
    </source>
</evidence>
<comment type="similarity">
    <text evidence="7">Belongs to the binding-protein-dependent transport system permease family.</text>
</comment>
<dbReference type="GO" id="GO:0005886">
    <property type="term" value="C:plasma membrane"/>
    <property type="evidence" value="ECO:0007669"/>
    <property type="project" value="UniProtKB-SubCell"/>
</dbReference>
<comment type="subcellular location">
    <subcellularLocation>
        <location evidence="1 7">Cell membrane</location>
        <topology evidence="1 7">Multi-pass membrane protein</topology>
    </subcellularLocation>
</comment>
<dbReference type="PROSITE" id="PS50928">
    <property type="entry name" value="ABC_TM1"/>
    <property type="match status" value="1"/>
</dbReference>
<keyword evidence="9" id="KW-0762">Sugar transport</keyword>
<evidence type="ECO:0000256" key="1">
    <source>
        <dbReference type="ARBA" id="ARBA00004651"/>
    </source>
</evidence>
<feature type="transmembrane region" description="Helical" evidence="7">
    <location>
        <begin position="12"/>
        <end position="32"/>
    </location>
</feature>
<dbReference type="OrthoDB" id="9787541at2"/>
<dbReference type="InterPro" id="IPR035906">
    <property type="entry name" value="MetI-like_sf"/>
</dbReference>
<proteinExistence type="inferred from homology"/>